<dbReference type="EMBL" id="FNFP01000002">
    <property type="protein sequence ID" value="SDK46305.1"/>
    <property type="molecule type" value="Genomic_DNA"/>
</dbReference>
<keyword evidence="4" id="KW-1185">Reference proteome</keyword>
<dbReference type="AlphaFoldDB" id="A0A1G9C4N5"/>
<dbReference type="Pfam" id="PF14804">
    <property type="entry name" value="Jag_N"/>
    <property type="match status" value="1"/>
</dbReference>
<dbReference type="PANTHER" id="PTHR38032">
    <property type="entry name" value="POLYMERASE-RELATED"/>
    <property type="match status" value="1"/>
</dbReference>
<evidence type="ECO:0000313" key="3">
    <source>
        <dbReference type="EMBL" id="SDK46305.1"/>
    </source>
</evidence>
<dbReference type="Proteomes" id="UP000198718">
    <property type="component" value="Unassembled WGS sequence"/>
</dbReference>
<dbReference type="STRING" id="393762.SAMN05660472_01354"/>
<dbReference type="InterPro" id="IPR038247">
    <property type="entry name" value="Jag_N_dom_sf"/>
</dbReference>
<dbReference type="Gene3D" id="3.30.30.80">
    <property type="entry name" value="probable RNA-binding protein from clostridium symbiosum atcc 14940"/>
    <property type="match status" value="1"/>
</dbReference>
<evidence type="ECO:0000259" key="2">
    <source>
        <dbReference type="SMART" id="SM01245"/>
    </source>
</evidence>
<dbReference type="InterPro" id="IPR036145">
    <property type="entry name" value="MinC_C_sf"/>
</dbReference>
<dbReference type="InterPro" id="IPR005646">
    <property type="entry name" value="FapA"/>
</dbReference>
<dbReference type="Pfam" id="PF03961">
    <property type="entry name" value="FapA"/>
    <property type="match status" value="1"/>
</dbReference>
<dbReference type="OrthoDB" id="9816426at2"/>
<accession>A0A1G9C4N5</accession>
<proteinExistence type="predicted"/>
<name>A0A1G9C4N5_9FIRM</name>
<dbReference type="SMART" id="SM01245">
    <property type="entry name" value="Jag_N"/>
    <property type="match status" value="1"/>
</dbReference>
<evidence type="ECO:0000313" key="4">
    <source>
        <dbReference type="Proteomes" id="UP000198718"/>
    </source>
</evidence>
<sequence length="620" mass="69353">MSKKFIVIEGHSYENALNKGLRELKITEKDVNVEVLEEKKSFIFRKDYIKLKITLKEEVTENPLVNITDELEKEANETFLHCHNDKIHREHEKIFEINYLPDGVYLSITKSISESNQEVRQKIIDYLEKKSIEDFEIEAIDTYFSENINKPMKIAPYQVEKLIDGDVVIEISKNKLEAYISITKADGGKAVTFDVAKEKLKDKGIVYGIDEEKLQTIIENNLFHTKMLVAQGKKPEAGKDGSLRHHYDTDGEIKPKILEDGTVDFKQLNLVKNVKKGQLLVEIIPPTEGVAGINIFGEEIPPQKGKAAKLIKGKNIIESEDGLKVYAATEGQVHTKDGKLQVSEIYEIVKDIDNGTGNIKFNGKVIVKGNVKSGFTVEAEGDIEVNGVVEGATLLAKGDIILNRGIQGNNQAYLECNGNLIAKYIENSRIKSLGNIEADCILHSNVVAKEAVKVLGKKGLIAGGHIRAGKEVSAKIIGSHMGTVTKIEVGIDPDDKAKHEKIKEEIVEIEKNLINLKKTIELLNKTGKNSGLEQNKKEFLIKSIKTYDYLKGKHGTMSEEFKMLEFKMQNLSIGKIHVMGKMYPGVKVGISNAVKHIYDELNRSTLYKKEGEIVIGPYEK</sequence>
<feature type="domain" description="RNA-binding protein KhpB N-terminal" evidence="2">
    <location>
        <begin position="7"/>
        <end position="56"/>
    </location>
</feature>
<evidence type="ECO:0000256" key="1">
    <source>
        <dbReference type="SAM" id="Coils"/>
    </source>
</evidence>
<reference evidence="3 4" key="1">
    <citation type="submission" date="2016-10" db="EMBL/GenBank/DDBJ databases">
        <authorList>
            <person name="de Groot N.N."/>
        </authorList>
    </citation>
    <scope>NUCLEOTIDE SEQUENCE [LARGE SCALE GENOMIC DNA]</scope>
    <source>
        <strain evidence="3 4">DSM 18346</strain>
    </source>
</reference>
<dbReference type="GO" id="GO:0000902">
    <property type="term" value="P:cell morphogenesis"/>
    <property type="evidence" value="ECO:0007669"/>
    <property type="project" value="InterPro"/>
</dbReference>
<protein>
    <recommendedName>
        <fullName evidence="2">RNA-binding protein KhpB N-terminal domain-containing protein</fullName>
    </recommendedName>
</protein>
<dbReference type="InterPro" id="IPR046865">
    <property type="entry name" value="FapA_b_solenoid"/>
</dbReference>
<dbReference type="PANTHER" id="PTHR38032:SF1">
    <property type="entry name" value="RNA-BINDING PROTEIN KHPB N-TERMINAL DOMAIN-CONTAINING PROTEIN"/>
    <property type="match status" value="1"/>
</dbReference>
<organism evidence="3 4">
    <name type="scientific">Natronincola ferrireducens</name>
    <dbReference type="NCBI Taxonomy" id="393762"/>
    <lineage>
        <taxon>Bacteria</taxon>
        <taxon>Bacillati</taxon>
        <taxon>Bacillota</taxon>
        <taxon>Clostridia</taxon>
        <taxon>Peptostreptococcales</taxon>
        <taxon>Natronincolaceae</taxon>
        <taxon>Natronincola</taxon>
    </lineage>
</organism>
<feature type="coiled-coil region" evidence="1">
    <location>
        <begin position="499"/>
        <end position="526"/>
    </location>
</feature>
<dbReference type="Pfam" id="PF20250">
    <property type="entry name" value="FapA_N"/>
    <property type="match status" value="1"/>
</dbReference>
<dbReference type="RefSeq" id="WP_090552430.1">
    <property type="nucleotide sequence ID" value="NZ_FNFP01000002.1"/>
</dbReference>
<dbReference type="InterPro" id="IPR046866">
    <property type="entry name" value="FapA_N"/>
</dbReference>
<gene>
    <name evidence="3" type="ORF">SAMN05660472_01354</name>
</gene>
<dbReference type="InterPro" id="IPR032782">
    <property type="entry name" value="KhpB_N"/>
</dbReference>
<dbReference type="SUPFAM" id="SSF63848">
    <property type="entry name" value="Cell-division inhibitor MinC, C-terminal domain"/>
    <property type="match status" value="1"/>
</dbReference>
<keyword evidence="1" id="KW-0175">Coiled coil</keyword>